<dbReference type="Proteomes" id="UP000886667">
    <property type="component" value="Unassembled WGS sequence"/>
</dbReference>
<feature type="transmembrane region" description="Helical" evidence="1">
    <location>
        <begin position="20"/>
        <end position="41"/>
    </location>
</feature>
<sequence length="151" mass="17539">MSIIVMLLINLQYPMNNRLILLDWTWCLPQTLVGFGWYLLVTRLVDRRAQKLNLLGGLRVIRYQRLMGGVSLGPFLFYHHASRGYDLLYHEYGHYRQSMLLGPLYLPVVGVPSIAWAMVKKAGLFQQTPYSAFPTERWADHLAQNCVRLEN</sequence>
<evidence type="ECO:0000313" key="2">
    <source>
        <dbReference type="EMBL" id="MCG7947070.1"/>
    </source>
</evidence>
<organism evidence="2 3">
    <name type="scientific">Candidatus Thiodiazotropha taylori</name>
    <dbReference type="NCBI Taxonomy" id="2792791"/>
    <lineage>
        <taxon>Bacteria</taxon>
        <taxon>Pseudomonadati</taxon>
        <taxon>Pseudomonadota</taxon>
        <taxon>Gammaproteobacteria</taxon>
        <taxon>Chromatiales</taxon>
        <taxon>Sedimenticolaceae</taxon>
        <taxon>Candidatus Thiodiazotropha</taxon>
    </lineage>
</organism>
<name>A0A9E4KF86_9GAMM</name>
<keyword evidence="1" id="KW-0812">Transmembrane</keyword>
<feature type="transmembrane region" description="Helical" evidence="1">
    <location>
        <begin position="62"/>
        <end position="80"/>
    </location>
</feature>
<dbReference type="EMBL" id="JAEPCM010000420">
    <property type="protein sequence ID" value="MCG7947070.1"/>
    <property type="molecule type" value="Genomic_DNA"/>
</dbReference>
<gene>
    <name evidence="2" type="ORF">JAZ07_12065</name>
</gene>
<proteinExistence type="predicted"/>
<reference evidence="2" key="1">
    <citation type="journal article" date="2021" name="Proc. Natl. Acad. Sci. U.S.A.">
        <title>Global biogeography of chemosynthetic symbionts reveals both localized and globally distributed symbiont groups. .</title>
        <authorList>
            <person name="Osvatic J.T."/>
            <person name="Wilkins L.G.E."/>
            <person name="Leibrecht L."/>
            <person name="Leray M."/>
            <person name="Zauner S."/>
            <person name="Polzin J."/>
            <person name="Camacho Y."/>
            <person name="Gros O."/>
            <person name="van Gils J.A."/>
            <person name="Eisen J.A."/>
            <person name="Petersen J.M."/>
            <person name="Yuen B."/>
        </authorList>
    </citation>
    <scope>NUCLEOTIDE SEQUENCE</scope>
    <source>
        <strain evidence="2">MAGclacostrist064TRANS</strain>
    </source>
</reference>
<evidence type="ECO:0000313" key="3">
    <source>
        <dbReference type="Proteomes" id="UP000886667"/>
    </source>
</evidence>
<feature type="transmembrane region" description="Helical" evidence="1">
    <location>
        <begin position="100"/>
        <end position="119"/>
    </location>
</feature>
<accession>A0A9E4KF86</accession>
<protein>
    <submittedName>
        <fullName evidence="2">Uncharacterized protein</fullName>
    </submittedName>
</protein>
<comment type="caution">
    <text evidence="2">The sequence shown here is derived from an EMBL/GenBank/DDBJ whole genome shotgun (WGS) entry which is preliminary data.</text>
</comment>
<keyword evidence="1" id="KW-1133">Transmembrane helix</keyword>
<evidence type="ECO:0000256" key="1">
    <source>
        <dbReference type="SAM" id="Phobius"/>
    </source>
</evidence>
<keyword evidence="1" id="KW-0472">Membrane</keyword>
<dbReference type="AlphaFoldDB" id="A0A9E4KF86"/>